<evidence type="ECO:0000313" key="21">
    <source>
        <dbReference type="Proteomes" id="UP000048600"/>
    </source>
</evidence>
<evidence type="ECO:0000313" key="22">
    <source>
        <dbReference type="Proteomes" id="UP000048948"/>
    </source>
</evidence>
<proteinExistence type="predicted"/>
<dbReference type="Proteomes" id="UP000050164">
    <property type="component" value="Unassembled WGS sequence"/>
</dbReference>
<accession>A0A0U0TNP6</accession>
<dbReference type="EMBL" id="CSAE01001047">
    <property type="protein sequence ID" value="COX24662.1"/>
    <property type="molecule type" value="Genomic_DNA"/>
</dbReference>
<reference evidence="13 14" key="1">
    <citation type="submission" date="2015-03" db="EMBL/GenBank/DDBJ databases">
        <authorList>
            <consortium name="Pathogen Informatics"/>
        </authorList>
    </citation>
    <scope>NUCLEOTIDE SEQUENCE [LARGE SCALE GENOMIC DNA]</scope>
    <source>
        <strain evidence="6 22">Bir 172</strain>
        <strain evidence="4 24">Bir 185</strain>
        <strain evidence="5 23">Bir 187</strain>
        <strain evidence="3 18">C09601061</strain>
        <strain evidence="7 15">D00501624</strain>
        <strain evidence="8 17">G09801536</strain>
        <strain evidence="1 20">G09901357</strain>
        <strain evidence="2 19">H09601792</strain>
        <strain evidence="13">K00500041</strain>
        <strain evidence="11 16">M09401471</strain>
        <strain evidence="14">N09902308</strain>
        <strain evidence="9 21">P00601463</strain>
    </source>
</reference>
<evidence type="ECO:0000313" key="4">
    <source>
        <dbReference type="EMBL" id="CKR44193.1"/>
    </source>
</evidence>
<dbReference type="Proteomes" id="UP000046947">
    <property type="component" value="Unassembled WGS sequence"/>
</dbReference>
<evidence type="ECO:0000313" key="23">
    <source>
        <dbReference type="Proteomes" id="UP000049023"/>
    </source>
</evidence>
<dbReference type="EMBL" id="CSBK01002616">
    <property type="protein sequence ID" value="CPA01744.1"/>
    <property type="molecule type" value="Genomic_DNA"/>
</dbReference>
<dbReference type="Proteomes" id="UP000048600">
    <property type="component" value="Unassembled WGS sequence"/>
</dbReference>
<dbReference type="Proteomes" id="UP000048289">
    <property type="component" value="Unassembled WGS sequence"/>
</dbReference>
<dbReference type="Proteomes" id="UP000048948">
    <property type="component" value="Unassembled WGS sequence"/>
</dbReference>
<dbReference type="EMBL" id="CNGE01001108">
    <property type="protein sequence ID" value="CKT72449.1"/>
    <property type="molecule type" value="Genomic_DNA"/>
</dbReference>
<dbReference type="EMBL" id="CNFT01000256">
    <property type="protein sequence ID" value="CKR44193.1"/>
    <property type="molecule type" value="Genomic_DNA"/>
</dbReference>
<evidence type="ECO:0000313" key="12">
    <source>
        <dbReference type="EMBL" id="CPA01744.1"/>
    </source>
</evidence>
<dbReference type="AlphaFoldDB" id="A0A0U0TNP6"/>
<sequence length="46" mass="5261">MIFGKTSWKMSFGLLRPNRLPWYIVCIDVPPPMPVPWVLATKLGCT</sequence>
<evidence type="ECO:0000313" key="8">
    <source>
        <dbReference type="EMBL" id="COW78379.1"/>
    </source>
</evidence>
<dbReference type="EMBL" id="CQQC01001506">
    <property type="protein sequence ID" value="CNW00817.1"/>
    <property type="molecule type" value="Genomic_DNA"/>
</dbReference>
<reference evidence="12" key="2">
    <citation type="submission" date="2015-03" db="EMBL/GenBank/DDBJ databases">
        <authorList>
            <consortium name="Pathogen Informatics"/>
            <person name="Murphy D."/>
        </authorList>
    </citation>
    <scope>NUCLEOTIDE SEQUENCE</scope>
    <source>
        <strain evidence="12">N09902308</strain>
    </source>
</reference>
<evidence type="ECO:0000313" key="3">
    <source>
        <dbReference type="EMBL" id="CFR91183.1"/>
    </source>
</evidence>
<dbReference type="Proteomes" id="UP000049023">
    <property type="component" value="Unassembled WGS sequence"/>
</dbReference>
<dbReference type="Proteomes" id="UP000044938">
    <property type="component" value="Unassembled WGS sequence"/>
</dbReference>
<dbReference type="Proteomes" id="UP000038802">
    <property type="component" value="Unassembled WGS sequence"/>
</dbReference>
<evidence type="ECO:0000313" key="7">
    <source>
        <dbReference type="EMBL" id="CNW00817.1"/>
    </source>
</evidence>
<dbReference type="EMBL" id="CNFU01000824">
    <property type="protein sequence ID" value="CKS57608.1"/>
    <property type="molecule type" value="Genomic_DNA"/>
</dbReference>
<organism evidence="10 13">
    <name type="scientific">Mycobacterium tuberculosis</name>
    <dbReference type="NCBI Taxonomy" id="1773"/>
    <lineage>
        <taxon>Bacteria</taxon>
        <taxon>Bacillati</taxon>
        <taxon>Actinomycetota</taxon>
        <taxon>Actinomycetes</taxon>
        <taxon>Mycobacteriales</taxon>
        <taxon>Mycobacteriaceae</taxon>
        <taxon>Mycobacterium</taxon>
        <taxon>Mycobacterium tuberculosis complex</taxon>
    </lineage>
</organism>
<evidence type="ECO:0000313" key="19">
    <source>
        <dbReference type="Proteomes" id="UP000046947"/>
    </source>
</evidence>
<evidence type="ECO:0000313" key="24">
    <source>
        <dbReference type="Proteomes" id="UP000050164"/>
    </source>
</evidence>
<evidence type="ECO:0000313" key="16">
    <source>
        <dbReference type="Proteomes" id="UP000044938"/>
    </source>
</evidence>
<evidence type="ECO:0000313" key="5">
    <source>
        <dbReference type="EMBL" id="CKS57608.1"/>
    </source>
</evidence>
<dbReference type="EMBL" id="CHKL01000478">
    <property type="protein sequence ID" value="COW85860.1"/>
    <property type="molecule type" value="Genomic_DNA"/>
</dbReference>
<dbReference type="Proteomes" id="UP000039217">
    <property type="component" value="Unassembled WGS sequence"/>
</dbReference>
<gene>
    <name evidence="3" type="ORF">ERS007657_02897</name>
    <name evidence="7" type="ORF">ERS007661_03417</name>
    <name evidence="8" type="ORF">ERS007679_04302</name>
    <name evidence="1" type="ORF">ERS007681_04487</name>
    <name evidence="2" type="ORF">ERS007688_04199</name>
    <name evidence="10" type="ORF">ERS007703_04966</name>
    <name evidence="11" type="ORF">ERS007720_04579</name>
    <name evidence="12" type="ORF">ERS007739_04317</name>
    <name evidence="9" type="ORF">ERS007741_03296</name>
    <name evidence="6" type="ORF">ERS027646_04057</name>
    <name evidence="4" type="ORF">ERS027659_01418</name>
    <name evidence="5" type="ORF">ERS027661_03264</name>
</gene>
<dbReference type="Proteomes" id="UP000045842">
    <property type="component" value="Unassembled WGS sequence"/>
</dbReference>
<dbReference type="EMBL" id="CFOH01001137">
    <property type="protein sequence ID" value="CFE79768.1"/>
    <property type="molecule type" value="Genomic_DNA"/>
</dbReference>
<evidence type="ECO:0000313" key="18">
    <source>
        <dbReference type="Proteomes" id="UP000046680"/>
    </source>
</evidence>
<protein>
    <submittedName>
        <fullName evidence="10">Uncharacterized protein</fullName>
    </submittedName>
</protein>
<evidence type="ECO:0000313" key="2">
    <source>
        <dbReference type="EMBL" id="CFE79768.1"/>
    </source>
</evidence>
<evidence type="ECO:0000313" key="1">
    <source>
        <dbReference type="EMBL" id="CFE48286.1"/>
    </source>
</evidence>
<dbReference type="EMBL" id="CGCX01001233">
    <property type="protein sequence ID" value="CFR91183.1"/>
    <property type="molecule type" value="Genomic_DNA"/>
</dbReference>
<evidence type="ECO:0000313" key="6">
    <source>
        <dbReference type="EMBL" id="CKT72449.1"/>
    </source>
</evidence>
<evidence type="ECO:0000313" key="17">
    <source>
        <dbReference type="Proteomes" id="UP000045842"/>
    </source>
</evidence>
<dbReference type="Proteomes" id="UP000046680">
    <property type="component" value="Unassembled WGS sequence"/>
</dbReference>
<evidence type="ECO:0000313" key="13">
    <source>
        <dbReference type="Proteomes" id="UP000038802"/>
    </source>
</evidence>
<evidence type="ECO:0000313" key="14">
    <source>
        <dbReference type="Proteomes" id="UP000039021"/>
    </source>
</evidence>
<evidence type="ECO:0000313" key="11">
    <source>
        <dbReference type="EMBL" id="COX48605.1"/>
    </source>
</evidence>
<dbReference type="EMBL" id="CSAD01001038">
    <property type="protein sequence ID" value="COW78379.1"/>
    <property type="molecule type" value="Genomic_DNA"/>
</dbReference>
<dbReference type="EMBL" id="CSAJ01001022">
    <property type="protein sequence ID" value="COX48605.1"/>
    <property type="molecule type" value="Genomic_DNA"/>
</dbReference>
<name>A0A0U0TNP6_MYCTX</name>
<dbReference type="Proteomes" id="UP000039021">
    <property type="component" value="Unassembled WGS sequence"/>
</dbReference>
<dbReference type="EMBL" id="CFOE01001115">
    <property type="protein sequence ID" value="CFE48286.1"/>
    <property type="molecule type" value="Genomic_DNA"/>
</dbReference>
<evidence type="ECO:0000313" key="15">
    <source>
        <dbReference type="Proteomes" id="UP000039217"/>
    </source>
</evidence>
<evidence type="ECO:0000313" key="9">
    <source>
        <dbReference type="EMBL" id="COW85860.1"/>
    </source>
</evidence>
<evidence type="ECO:0000313" key="10">
    <source>
        <dbReference type="EMBL" id="COX24662.1"/>
    </source>
</evidence>
<reference evidence="10" key="3">
    <citation type="submission" date="2015-03" db="EMBL/GenBank/DDBJ databases">
        <authorList>
            <person name="Murphy D."/>
        </authorList>
    </citation>
    <scope>NUCLEOTIDE SEQUENCE [LARGE SCALE GENOMIC DNA]</scope>
    <source>
        <strain evidence="10">K00500041</strain>
    </source>
</reference>
<evidence type="ECO:0000313" key="20">
    <source>
        <dbReference type="Proteomes" id="UP000048289"/>
    </source>
</evidence>